<comment type="caution">
    <text evidence="1">The sequence shown here is derived from an EMBL/GenBank/DDBJ whole genome shotgun (WGS) entry which is preliminary data.</text>
</comment>
<keyword evidence="2" id="KW-1185">Reference proteome</keyword>
<name>A0A8K0IGE9_COCNU</name>
<organism evidence="1 2">
    <name type="scientific">Cocos nucifera</name>
    <name type="common">Coconut palm</name>
    <dbReference type="NCBI Taxonomy" id="13894"/>
    <lineage>
        <taxon>Eukaryota</taxon>
        <taxon>Viridiplantae</taxon>
        <taxon>Streptophyta</taxon>
        <taxon>Embryophyta</taxon>
        <taxon>Tracheophyta</taxon>
        <taxon>Spermatophyta</taxon>
        <taxon>Magnoliopsida</taxon>
        <taxon>Liliopsida</taxon>
        <taxon>Arecaceae</taxon>
        <taxon>Arecoideae</taxon>
        <taxon>Cocoseae</taxon>
        <taxon>Attaleinae</taxon>
        <taxon>Cocos</taxon>
    </lineage>
</organism>
<protein>
    <submittedName>
        <fullName evidence="1">Uncharacterized protein</fullName>
    </submittedName>
</protein>
<evidence type="ECO:0000313" key="1">
    <source>
        <dbReference type="EMBL" id="KAG1355425.1"/>
    </source>
</evidence>
<proteinExistence type="predicted"/>
<sequence>MMSSRMAGSALLRHLGPRLTSAAGETSYTLLLTGSAGQATAKSPAAALVRLFPARMASTTAATPAVGAAEEEFKSAAPKEASTAPPSERKAIASYWGIDSNKLVKKDGTEWKWTCFREAVSFSIRKGSFEKEVAKLKRNANDKSWALTSKISSLEANPKDAGEKIRLLKGSLPWSVDKVQYDSDWSIKFSQLQKQLQDTENRHNSFRVT</sequence>
<reference evidence="1" key="1">
    <citation type="journal article" date="2017" name="Gigascience">
        <title>The genome draft of coconut (Cocos nucifera).</title>
        <authorList>
            <person name="Xiao Y."/>
            <person name="Xu P."/>
            <person name="Fan H."/>
            <person name="Baudouin L."/>
            <person name="Xia W."/>
            <person name="Bocs S."/>
            <person name="Xu J."/>
            <person name="Li Q."/>
            <person name="Guo A."/>
            <person name="Zhou L."/>
            <person name="Li J."/>
            <person name="Wu Y."/>
            <person name="Ma Z."/>
            <person name="Armero A."/>
            <person name="Issali A.E."/>
            <person name="Liu N."/>
            <person name="Peng M."/>
            <person name="Yang Y."/>
        </authorList>
    </citation>
    <scope>NUCLEOTIDE SEQUENCE</scope>
    <source>
        <tissue evidence="1">Spear leaf of Hainan Tall coconut</tissue>
    </source>
</reference>
<accession>A0A8K0IGE9</accession>
<dbReference type="EMBL" id="CM017878">
    <property type="protein sequence ID" value="KAG1355425.1"/>
    <property type="molecule type" value="Genomic_DNA"/>
</dbReference>
<gene>
    <name evidence="1" type="ORF">COCNU_07G015370</name>
</gene>
<evidence type="ECO:0000313" key="2">
    <source>
        <dbReference type="Proteomes" id="UP000797356"/>
    </source>
</evidence>
<dbReference type="AlphaFoldDB" id="A0A8K0IGE9"/>
<reference evidence="1" key="2">
    <citation type="submission" date="2019-07" db="EMBL/GenBank/DDBJ databases">
        <authorList>
            <person name="Yang Y."/>
            <person name="Bocs S."/>
            <person name="Baudouin L."/>
        </authorList>
    </citation>
    <scope>NUCLEOTIDE SEQUENCE</scope>
    <source>
        <tissue evidence="1">Spear leaf of Hainan Tall coconut</tissue>
    </source>
</reference>
<dbReference type="Proteomes" id="UP000797356">
    <property type="component" value="Chromosome 7"/>
</dbReference>